<gene>
    <name evidence="7" type="ORF">HEQ75_15670</name>
</gene>
<evidence type="ECO:0000256" key="4">
    <source>
        <dbReference type="ARBA" id="ARBA00038306"/>
    </source>
</evidence>
<dbReference type="Gene3D" id="2.40.160.20">
    <property type="match status" value="1"/>
</dbReference>
<keyword evidence="8" id="KW-1185">Reference proteome</keyword>
<dbReference type="InterPro" id="IPR011250">
    <property type="entry name" value="OMP/PagP_B-barrel"/>
</dbReference>
<dbReference type="Proteomes" id="UP000787635">
    <property type="component" value="Unassembled WGS sequence"/>
</dbReference>
<organism evidence="7 8">
    <name type="scientific">Falsiroseomonas selenitidurans</name>
    <dbReference type="NCBI Taxonomy" id="2716335"/>
    <lineage>
        <taxon>Bacteria</taxon>
        <taxon>Pseudomonadati</taxon>
        <taxon>Pseudomonadota</taxon>
        <taxon>Alphaproteobacteria</taxon>
        <taxon>Acetobacterales</taxon>
        <taxon>Roseomonadaceae</taxon>
        <taxon>Falsiroseomonas</taxon>
    </lineage>
</organism>
<keyword evidence="2 5" id="KW-0732">Signal</keyword>
<feature type="signal peptide" evidence="5">
    <location>
        <begin position="1"/>
        <end position="23"/>
    </location>
</feature>
<evidence type="ECO:0000259" key="6">
    <source>
        <dbReference type="Pfam" id="PF13505"/>
    </source>
</evidence>
<protein>
    <submittedName>
        <fullName evidence="7">Porin family protein</fullName>
    </submittedName>
</protein>
<evidence type="ECO:0000256" key="5">
    <source>
        <dbReference type="SAM" id="SignalP"/>
    </source>
</evidence>
<reference evidence="7 8" key="1">
    <citation type="submission" date="2020-03" db="EMBL/GenBank/DDBJ databases">
        <title>Roseomonas selenitidurans sp. nov. isolated from urban soil.</title>
        <authorList>
            <person name="Liu H."/>
        </authorList>
    </citation>
    <scope>NUCLEOTIDE SEQUENCE [LARGE SCALE GENOMIC DNA]</scope>
    <source>
        <strain evidence="7 8">BU-1</strain>
    </source>
</reference>
<feature type="domain" description="Outer membrane protein beta-barrel" evidence="6">
    <location>
        <begin position="12"/>
        <end position="220"/>
    </location>
</feature>
<comment type="caution">
    <text evidence="7">The sequence shown here is derived from an EMBL/GenBank/DDBJ whole genome shotgun (WGS) entry which is preliminary data.</text>
</comment>
<feature type="chain" id="PRO_5047386424" evidence="5">
    <location>
        <begin position="24"/>
        <end position="220"/>
    </location>
</feature>
<name>A0ABX1E5Q1_9PROT</name>
<evidence type="ECO:0000313" key="7">
    <source>
        <dbReference type="EMBL" id="NKC32301.1"/>
    </source>
</evidence>
<keyword evidence="3" id="KW-0472">Membrane</keyword>
<dbReference type="PANTHER" id="PTHR34001">
    <property type="entry name" value="BLL7405 PROTEIN"/>
    <property type="match status" value="1"/>
</dbReference>
<evidence type="ECO:0000256" key="3">
    <source>
        <dbReference type="ARBA" id="ARBA00023136"/>
    </source>
</evidence>
<dbReference type="SUPFAM" id="SSF56925">
    <property type="entry name" value="OMPA-like"/>
    <property type="match status" value="1"/>
</dbReference>
<evidence type="ECO:0000313" key="8">
    <source>
        <dbReference type="Proteomes" id="UP000787635"/>
    </source>
</evidence>
<dbReference type="Pfam" id="PF13505">
    <property type="entry name" value="OMP_b-brl"/>
    <property type="match status" value="1"/>
</dbReference>
<dbReference type="InterPro" id="IPR051692">
    <property type="entry name" value="OMP-like"/>
</dbReference>
<evidence type="ECO:0000256" key="1">
    <source>
        <dbReference type="ARBA" id="ARBA00004370"/>
    </source>
</evidence>
<evidence type="ECO:0000256" key="2">
    <source>
        <dbReference type="ARBA" id="ARBA00022729"/>
    </source>
</evidence>
<dbReference type="PANTHER" id="PTHR34001:SF3">
    <property type="entry name" value="BLL7405 PROTEIN"/>
    <property type="match status" value="1"/>
</dbReference>
<accession>A0ABX1E5Q1</accession>
<dbReference type="EMBL" id="JAAVNE010000025">
    <property type="protein sequence ID" value="NKC32301.1"/>
    <property type="molecule type" value="Genomic_DNA"/>
</dbReference>
<sequence length="220" mass="23242">MTRLLRNALLIAPLCLLPAAGRAEPWTGPYLGLHLGYGGGGDDIREINGPRAWQAETRGVLGGAQAGWNWQRERLVLGLELEIGHLGQSGDVATADATGAVRSEATLGLHGAATGRLGWLATPDTLLFLRAGGGLAQFEASTTESCAGACATSRASASGTTVGLVLGLGVEHVVAADWRLRLDYAWHAYRKELVLPPGSGPGWDHHLDLHALRIGFNRRF</sequence>
<dbReference type="InterPro" id="IPR027385">
    <property type="entry name" value="Beta-barrel_OMP"/>
</dbReference>
<dbReference type="RefSeq" id="WP_168032252.1">
    <property type="nucleotide sequence ID" value="NZ_JAAVNE010000025.1"/>
</dbReference>
<comment type="similarity">
    <text evidence="4">Belongs to the Omp25/RopB family.</text>
</comment>
<proteinExistence type="inferred from homology"/>
<comment type="subcellular location">
    <subcellularLocation>
        <location evidence="1">Membrane</location>
    </subcellularLocation>
</comment>